<dbReference type="InterPro" id="IPR050937">
    <property type="entry name" value="TEC1_TEAD_TF"/>
</dbReference>
<evidence type="ECO:0000256" key="5">
    <source>
        <dbReference type="PROSITE-ProRule" id="PRU00505"/>
    </source>
</evidence>
<dbReference type="PANTHER" id="PTHR11834">
    <property type="entry name" value="TRANSCRIPTIONAL ENHANCER FACTOR TEF RELATED"/>
    <property type="match status" value="1"/>
</dbReference>
<dbReference type="InterPro" id="IPR000818">
    <property type="entry name" value="TEA/ATTS_dom"/>
</dbReference>
<evidence type="ECO:0000313" key="10">
    <source>
        <dbReference type="WBParaSite" id="ACOC_0001089101-mRNA-1"/>
    </source>
</evidence>
<dbReference type="SMART" id="SM00426">
    <property type="entry name" value="TEA"/>
    <property type="match status" value="1"/>
</dbReference>
<dbReference type="Proteomes" id="UP000267027">
    <property type="component" value="Unassembled WGS sequence"/>
</dbReference>
<proteinExistence type="predicted"/>
<dbReference type="PANTHER" id="PTHR11834:SF0">
    <property type="entry name" value="PROTEIN SCALLOPED"/>
    <property type="match status" value="1"/>
</dbReference>
<dbReference type="AlphaFoldDB" id="A0A158PL37"/>
<reference evidence="10" key="1">
    <citation type="submission" date="2016-04" db="UniProtKB">
        <authorList>
            <consortium name="WormBaseParasite"/>
        </authorList>
    </citation>
    <scope>IDENTIFICATION</scope>
</reference>
<protein>
    <submittedName>
        <fullName evidence="10">TEA domain-containing protein</fullName>
    </submittedName>
</protein>
<sequence>MNDTDDIVKRATTKIEPNDRLTPTYDPFKKEAWKCGTTQLNGGHMITLSPPAGDPAGTQSEPTQSSSSASSDLAAGDAEGVWSVDIDQAFQEALAIYPPCGRRKIIISDEGKMYGRNELIARYIKLRCGKTRTRKQVSSHIQVLARKKMRDEQAKKKAECSASTPAAPVVPTQPQQPQQQPPPQPQRVPHAPQFSTLPNIPQPPHLTDAKEHLAQQLLG</sequence>
<dbReference type="Gene3D" id="6.10.20.40">
    <property type="entry name" value="TEA/ATTS domain"/>
    <property type="match status" value="1"/>
</dbReference>
<evidence type="ECO:0000259" key="7">
    <source>
        <dbReference type="PROSITE" id="PS51088"/>
    </source>
</evidence>
<accession>A0A158PL37</accession>
<gene>
    <name evidence="8" type="ORF">ACOC_LOCUS10892</name>
</gene>
<dbReference type="PROSITE" id="PS51088">
    <property type="entry name" value="TEA_2"/>
    <property type="match status" value="1"/>
</dbReference>
<feature type="domain" description="TEA" evidence="7">
    <location>
        <begin position="75"/>
        <end position="151"/>
    </location>
</feature>
<dbReference type="InterPro" id="IPR038096">
    <property type="entry name" value="TEA/ATTS_sf"/>
</dbReference>
<dbReference type="GO" id="GO:0000981">
    <property type="term" value="F:DNA-binding transcription factor activity, RNA polymerase II-specific"/>
    <property type="evidence" value="ECO:0007669"/>
    <property type="project" value="TreeGrafter"/>
</dbReference>
<dbReference type="STRING" id="334426.A0A158PL37"/>
<dbReference type="GO" id="GO:0035329">
    <property type="term" value="P:hippo signaling"/>
    <property type="evidence" value="ECO:0007669"/>
    <property type="project" value="TreeGrafter"/>
</dbReference>
<feature type="compositionally biased region" description="Low complexity" evidence="6">
    <location>
        <begin position="165"/>
        <end position="178"/>
    </location>
</feature>
<feature type="compositionally biased region" description="Low complexity" evidence="6">
    <location>
        <begin position="65"/>
        <end position="74"/>
    </location>
</feature>
<keyword evidence="2" id="KW-0805">Transcription regulation</keyword>
<feature type="compositionally biased region" description="Basic and acidic residues" evidence="6">
    <location>
        <begin position="149"/>
        <end position="159"/>
    </location>
</feature>
<evidence type="ECO:0000256" key="4">
    <source>
        <dbReference type="ARBA" id="ARBA00023242"/>
    </source>
</evidence>
<dbReference type="Pfam" id="PF01285">
    <property type="entry name" value="TEA"/>
    <property type="match status" value="1"/>
</dbReference>
<organism evidence="10">
    <name type="scientific">Angiostrongylus costaricensis</name>
    <name type="common">Nematode worm</name>
    <dbReference type="NCBI Taxonomy" id="334426"/>
    <lineage>
        <taxon>Eukaryota</taxon>
        <taxon>Metazoa</taxon>
        <taxon>Ecdysozoa</taxon>
        <taxon>Nematoda</taxon>
        <taxon>Chromadorea</taxon>
        <taxon>Rhabditida</taxon>
        <taxon>Rhabditina</taxon>
        <taxon>Rhabditomorpha</taxon>
        <taxon>Strongyloidea</taxon>
        <taxon>Metastrongylidae</taxon>
        <taxon>Angiostrongylus</taxon>
    </lineage>
</organism>
<name>A0A158PL37_ANGCS</name>
<evidence type="ECO:0000313" key="9">
    <source>
        <dbReference type="Proteomes" id="UP000267027"/>
    </source>
</evidence>
<keyword evidence="9" id="KW-1185">Reference proteome</keyword>
<keyword evidence="4" id="KW-0539">Nucleus</keyword>
<dbReference type="EMBL" id="UYYA01004567">
    <property type="protein sequence ID" value="VDM62477.1"/>
    <property type="molecule type" value="Genomic_DNA"/>
</dbReference>
<evidence type="ECO:0000256" key="3">
    <source>
        <dbReference type="ARBA" id="ARBA00023163"/>
    </source>
</evidence>
<dbReference type="GO" id="GO:0048568">
    <property type="term" value="P:embryonic organ development"/>
    <property type="evidence" value="ECO:0007669"/>
    <property type="project" value="TreeGrafter"/>
</dbReference>
<dbReference type="GO" id="GO:0005634">
    <property type="term" value="C:nucleus"/>
    <property type="evidence" value="ECO:0007669"/>
    <property type="project" value="UniProtKB-SubCell"/>
</dbReference>
<comment type="subcellular location">
    <subcellularLocation>
        <location evidence="1">Nucleus</location>
    </subcellularLocation>
</comment>
<evidence type="ECO:0000256" key="2">
    <source>
        <dbReference type="ARBA" id="ARBA00023015"/>
    </source>
</evidence>
<dbReference type="GO" id="GO:0005667">
    <property type="term" value="C:transcription regulator complex"/>
    <property type="evidence" value="ECO:0007669"/>
    <property type="project" value="TreeGrafter"/>
</dbReference>
<dbReference type="OrthoDB" id="10006572at2759"/>
<feature type="region of interest" description="Disordered" evidence="6">
    <location>
        <begin position="1"/>
        <end position="23"/>
    </location>
</feature>
<feature type="region of interest" description="Disordered" evidence="6">
    <location>
        <begin position="139"/>
        <end position="219"/>
    </location>
</feature>
<evidence type="ECO:0000313" key="8">
    <source>
        <dbReference type="EMBL" id="VDM62477.1"/>
    </source>
</evidence>
<dbReference type="PROSITE" id="PS00554">
    <property type="entry name" value="TEA_1"/>
    <property type="match status" value="1"/>
</dbReference>
<keyword evidence="3" id="KW-0804">Transcription</keyword>
<reference evidence="8 9" key="2">
    <citation type="submission" date="2018-11" db="EMBL/GenBank/DDBJ databases">
        <authorList>
            <consortium name="Pathogen Informatics"/>
        </authorList>
    </citation>
    <scope>NUCLEOTIDE SEQUENCE [LARGE SCALE GENOMIC DNA]</scope>
    <source>
        <strain evidence="8 9">Costa Rica</strain>
    </source>
</reference>
<dbReference type="WBParaSite" id="ACOC_0001089101-mRNA-1">
    <property type="protein sequence ID" value="ACOC_0001089101-mRNA-1"/>
    <property type="gene ID" value="ACOC_0001089101"/>
</dbReference>
<evidence type="ECO:0000256" key="6">
    <source>
        <dbReference type="SAM" id="MobiDB-lite"/>
    </source>
</evidence>
<dbReference type="PRINTS" id="PR00065">
    <property type="entry name" value="TEADOMAIN"/>
</dbReference>
<feature type="region of interest" description="Disordered" evidence="6">
    <location>
        <begin position="41"/>
        <end position="74"/>
    </location>
</feature>
<feature type="DNA-binding region" description="TEA" evidence="5">
    <location>
        <begin position="75"/>
        <end position="151"/>
    </location>
</feature>
<evidence type="ECO:0000256" key="1">
    <source>
        <dbReference type="ARBA" id="ARBA00004123"/>
    </source>
</evidence>
<dbReference type="GO" id="GO:0000978">
    <property type="term" value="F:RNA polymerase II cis-regulatory region sequence-specific DNA binding"/>
    <property type="evidence" value="ECO:0007669"/>
    <property type="project" value="TreeGrafter"/>
</dbReference>